<reference evidence="7 8" key="1">
    <citation type="submission" date="2020-07" db="EMBL/GenBank/DDBJ databases">
        <title>Sequencing the genomes of 1000 actinobacteria strains.</title>
        <authorList>
            <person name="Klenk H.-P."/>
        </authorList>
    </citation>
    <scope>NUCLEOTIDE SEQUENCE [LARGE SCALE GENOMIC DNA]</scope>
    <source>
        <strain evidence="7 8">DSM 17380</strain>
    </source>
</reference>
<feature type="domain" description="Fe/B12 periplasmic-binding" evidence="6">
    <location>
        <begin position="77"/>
        <end position="356"/>
    </location>
</feature>
<dbReference type="InterPro" id="IPR002491">
    <property type="entry name" value="ABC_transptr_periplasmic_BD"/>
</dbReference>
<keyword evidence="3" id="KW-0813">Transport</keyword>
<dbReference type="RefSeq" id="WP_185986638.1">
    <property type="nucleotide sequence ID" value="NZ_BAAALZ010000002.1"/>
</dbReference>
<dbReference type="GO" id="GO:0030288">
    <property type="term" value="C:outer membrane-bounded periplasmic space"/>
    <property type="evidence" value="ECO:0007669"/>
    <property type="project" value="TreeGrafter"/>
</dbReference>
<dbReference type="Pfam" id="PF01497">
    <property type="entry name" value="Peripla_BP_2"/>
    <property type="match status" value="1"/>
</dbReference>
<evidence type="ECO:0000256" key="3">
    <source>
        <dbReference type="ARBA" id="ARBA00022448"/>
    </source>
</evidence>
<evidence type="ECO:0000256" key="2">
    <source>
        <dbReference type="ARBA" id="ARBA00008814"/>
    </source>
</evidence>
<sequence>MTRPHPDHRTHAGTHARRIAAVLAVLTIALTGCATNAPAPPPSAAAPPIVSEPEAGAFPVSIDHAFGTFTLDEAPERVVTIGWATEDISAALGVIPIAVPSSWAGDEDGFVPWFREAVEGSGAPLPTTLTDLSGGEIDFEQILALRPDAIIAPFSGITDTQYERLQGIAPTLAYPEKPWLLDWQDHTELVGRALGRPAQAAKLVADTQAAIAAHGAEHPEFRDATFVYSTGVGEGTTDVGFYAPTTSLIGIIQDLGLTLSPEIVAEAERFPDEIYFGISLEDIDTVHADVYLGLVNDQAEVDASLAHALFRNWQPIANDRAVWLTDREVSQAVAAPSVLSVPWVLDEFVPELADALKR</sequence>
<keyword evidence="4 5" id="KW-0732">Signal</keyword>
<feature type="signal peptide" evidence="5">
    <location>
        <begin position="1"/>
        <end position="34"/>
    </location>
</feature>
<feature type="chain" id="PRO_5038897367" evidence="5">
    <location>
        <begin position="35"/>
        <end position="358"/>
    </location>
</feature>
<gene>
    <name evidence="7" type="ORF">BJ960_001232</name>
</gene>
<evidence type="ECO:0000256" key="1">
    <source>
        <dbReference type="ARBA" id="ARBA00004196"/>
    </source>
</evidence>
<dbReference type="Gene3D" id="3.40.50.1980">
    <property type="entry name" value="Nitrogenase molybdenum iron protein domain"/>
    <property type="match status" value="2"/>
</dbReference>
<evidence type="ECO:0000256" key="4">
    <source>
        <dbReference type="ARBA" id="ARBA00022729"/>
    </source>
</evidence>
<keyword evidence="8" id="KW-1185">Reference proteome</keyword>
<dbReference type="EMBL" id="JACCBD010000001">
    <property type="protein sequence ID" value="NYD26429.1"/>
    <property type="molecule type" value="Genomic_DNA"/>
</dbReference>
<evidence type="ECO:0000313" key="8">
    <source>
        <dbReference type="Proteomes" id="UP000586095"/>
    </source>
</evidence>
<dbReference type="AlphaFoldDB" id="A0A852R7M4"/>
<name>A0A852R7M4_9MICO</name>
<dbReference type="GO" id="GO:1901678">
    <property type="term" value="P:iron coordination entity transport"/>
    <property type="evidence" value="ECO:0007669"/>
    <property type="project" value="UniProtKB-ARBA"/>
</dbReference>
<dbReference type="PROSITE" id="PS51257">
    <property type="entry name" value="PROKAR_LIPOPROTEIN"/>
    <property type="match status" value="1"/>
</dbReference>
<dbReference type="SUPFAM" id="SSF53807">
    <property type="entry name" value="Helical backbone' metal receptor"/>
    <property type="match status" value="1"/>
</dbReference>
<comment type="caution">
    <text evidence="7">The sequence shown here is derived from an EMBL/GenBank/DDBJ whole genome shotgun (WGS) entry which is preliminary data.</text>
</comment>
<comment type="subcellular location">
    <subcellularLocation>
        <location evidence="1">Cell envelope</location>
    </subcellularLocation>
</comment>
<organism evidence="7 8">
    <name type="scientific">Leucobacter aridicollis</name>
    <dbReference type="NCBI Taxonomy" id="283878"/>
    <lineage>
        <taxon>Bacteria</taxon>
        <taxon>Bacillati</taxon>
        <taxon>Actinomycetota</taxon>
        <taxon>Actinomycetes</taxon>
        <taxon>Micrococcales</taxon>
        <taxon>Microbacteriaceae</taxon>
        <taxon>Leucobacter</taxon>
    </lineage>
</organism>
<evidence type="ECO:0000256" key="5">
    <source>
        <dbReference type="SAM" id="SignalP"/>
    </source>
</evidence>
<dbReference type="PROSITE" id="PS50983">
    <property type="entry name" value="FE_B12_PBP"/>
    <property type="match status" value="1"/>
</dbReference>
<dbReference type="Proteomes" id="UP000586095">
    <property type="component" value="Unassembled WGS sequence"/>
</dbReference>
<protein>
    <submittedName>
        <fullName evidence="7">Iron complex transport system substrate-binding protein</fullName>
    </submittedName>
</protein>
<comment type="similarity">
    <text evidence="2">Belongs to the bacterial solute-binding protein 8 family.</text>
</comment>
<evidence type="ECO:0000313" key="7">
    <source>
        <dbReference type="EMBL" id="NYD26429.1"/>
    </source>
</evidence>
<proteinExistence type="inferred from homology"/>
<accession>A0A852R7M4</accession>
<dbReference type="PANTHER" id="PTHR30532:SF24">
    <property type="entry name" value="FERRIC ENTEROBACTIN-BINDING PERIPLASMIC PROTEIN FEPB"/>
    <property type="match status" value="1"/>
</dbReference>
<evidence type="ECO:0000259" key="6">
    <source>
        <dbReference type="PROSITE" id="PS50983"/>
    </source>
</evidence>
<dbReference type="PANTHER" id="PTHR30532">
    <property type="entry name" value="IRON III DICITRATE-BINDING PERIPLASMIC PROTEIN"/>
    <property type="match status" value="1"/>
</dbReference>
<dbReference type="InterPro" id="IPR051313">
    <property type="entry name" value="Bact_iron-sidero_bind"/>
</dbReference>